<evidence type="ECO:0000313" key="2">
    <source>
        <dbReference type="Proteomes" id="UP001162060"/>
    </source>
</evidence>
<accession>A0AAV1T4P5</accession>
<dbReference type="AlphaFoldDB" id="A0AAV1T4P5"/>
<comment type="caution">
    <text evidence="1">The sequence shown here is derived from an EMBL/GenBank/DDBJ whole genome shotgun (WGS) entry which is preliminary data.</text>
</comment>
<dbReference type="Proteomes" id="UP001162060">
    <property type="component" value="Unassembled WGS sequence"/>
</dbReference>
<name>A0AAV1T4P5_9STRA</name>
<sequence length="85" mass="9538">MMRLLLIRSRVSGPTLFVAQTNPALNGCVYVFVRRVQVPVELPEVDGKLFATCSCFVPLSDSQWYVDLQQCVLLAECNEFAVLKT</sequence>
<protein>
    <recommendedName>
        <fullName evidence="3">Secreted protein</fullName>
    </recommendedName>
</protein>
<proteinExistence type="predicted"/>
<organism evidence="1 2">
    <name type="scientific">Peronospora matthiolae</name>
    <dbReference type="NCBI Taxonomy" id="2874970"/>
    <lineage>
        <taxon>Eukaryota</taxon>
        <taxon>Sar</taxon>
        <taxon>Stramenopiles</taxon>
        <taxon>Oomycota</taxon>
        <taxon>Peronosporomycetes</taxon>
        <taxon>Peronosporales</taxon>
        <taxon>Peronosporaceae</taxon>
        <taxon>Peronospora</taxon>
    </lineage>
</organism>
<evidence type="ECO:0008006" key="3">
    <source>
        <dbReference type="Google" id="ProtNLM"/>
    </source>
</evidence>
<evidence type="ECO:0000313" key="1">
    <source>
        <dbReference type="EMBL" id="CAK7898679.1"/>
    </source>
</evidence>
<reference evidence="1" key="1">
    <citation type="submission" date="2024-01" db="EMBL/GenBank/DDBJ databases">
        <authorList>
            <person name="Webb A."/>
        </authorList>
    </citation>
    <scope>NUCLEOTIDE SEQUENCE</scope>
    <source>
        <strain evidence="1">Pm1</strain>
    </source>
</reference>
<dbReference type="EMBL" id="CAKLBY020000016">
    <property type="protein sequence ID" value="CAK7898679.1"/>
    <property type="molecule type" value="Genomic_DNA"/>
</dbReference>
<gene>
    <name evidence="1" type="ORF">PM001_LOCUS1707</name>
</gene>